<evidence type="ECO:0000256" key="1">
    <source>
        <dbReference type="ARBA" id="ARBA00004651"/>
    </source>
</evidence>
<name>A0AAI9K397_9FIRM</name>
<gene>
    <name evidence="9" type="ORF">COEU31_14630</name>
</gene>
<dbReference type="GO" id="GO:0022857">
    <property type="term" value="F:transmembrane transporter activity"/>
    <property type="evidence" value="ECO:0007669"/>
    <property type="project" value="TreeGrafter"/>
</dbReference>
<feature type="transmembrane region" description="Helical" evidence="7">
    <location>
        <begin position="368"/>
        <end position="387"/>
    </location>
</feature>
<dbReference type="AlphaFoldDB" id="A0AAI9K397"/>
<proteinExistence type="inferred from homology"/>
<evidence type="ECO:0000259" key="8">
    <source>
        <dbReference type="Pfam" id="PF02687"/>
    </source>
</evidence>
<feature type="transmembrane region" description="Helical" evidence="7">
    <location>
        <begin position="739"/>
        <end position="772"/>
    </location>
</feature>
<accession>A0AAI9K397</accession>
<evidence type="ECO:0000256" key="6">
    <source>
        <dbReference type="ARBA" id="ARBA00038076"/>
    </source>
</evidence>
<dbReference type="Pfam" id="PF02687">
    <property type="entry name" value="FtsX"/>
    <property type="match status" value="2"/>
</dbReference>
<comment type="caution">
    <text evidence="9">The sequence shown here is derived from an EMBL/GenBank/DDBJ whole genome shotgun (WGS) entry which is preliminary data.</text>
</comment>
<feature type="transmembrane region" description="Helical" evidence="7">
    <location>
        <begin position="30"/>
        <end position="54"/>
    </location>
</feature>
<evidence type="ECO:0000313" key="9">
    <source>
        <dbReference type="EMBL" id="GFO94417.1"/>
    </source>
</evidence>
<dbReference type="EMBL" id="BLYL01000007">
    <property type="protein sequence ID" value="GFO94417.1"/>
    <property type="molecule type" value="Genomic_DNA"/>
</dbReference>
<feature type="domain" description="ABC3 transporter permease C-terminal" evidence="8">
    <location>
        <begin position="276"/>
        <end position="400"/>
    </location>
</feature>
<dbReference type="PANTHER" id="PTHR30572">
    <property type="entry name" value="MEMBRANE COMPONENT OF TRANSPORTER-RELATED"/>
    <property type="match status" value="1"/>
</dbReference>
<reference evidence="9" key="1">
    <citation type="submission" date="2020-06" db="EMBL/GenBank/DDBJ databases">
        <title>Characterization of fructooligosaccharide metabolism and fructooligosaccharide-degrading enzymes in human commensal butyrate producers.</title>
        <authorList>
            <person name="Tanno H."/>
            <person name="Fujii T."/>
            <person name="Hirano K."/>
            <person name="Maeno S."/>
            <person name="Tonozuka T."/>
            <person name="Sakamoto M."/>
            <person name="Ohkuma M."/>
            <person name="Tochio T."/>
            <person name="Endo A."/>
        </authorList>
    </citation>
    <scope>NUCLEOTIDE SEQUENCE</scope>
    <source>
        <strain evidence="9">JCM 31265</strain>
    </source>
</reference>
<dbReference type="PANTHER" id="PTHR30572:SF4">
    <property type="entry name" value="ABC TRANSPORTER PERMEASE YTRF"/>
    <property type="match status" value="1"/>
</dbReference>
<dbReference type="Proteomes" id="UP000660047">
    <property type="component" value="Unassembled WGS sequence"/>
</dbReference>
<evidence type="ECO:0000256" key="5">
    <source>
        <dbReference type="ARBA" id="ARBA00023136"/>
    </source>
</evidence>
<evidence type="ECO:0000313" key="10">
    <source>
        <dbReference type="Proteomes" id="UP000660047"/>
    </source>
</evidence>
<dbReference type="RefSeq" id="WP_055223746.1">
    <property type="nucleotide sequence ID" value="NZ_BLYL01000007.1"/>
</dbReference>
<evidence type="ECO:0000256" key="4">
    <source>
        <dbReference type="ARBA" id="ARBA00022989"/>
    </source>
</evidence>
<dbReference type="InterPro" id="IPR050250">
    <property type="entry name" value="Macrolide_Exporter_MacB"/>
</dbReference>
<comment type="similarity">
    <text evidence="6">Belongs to the ABC-4 integral membrane protein family.</text>
</comment>
<evidence type="ECO:0000256" key="7">
    <source>
        <dbReference type="SAM" id="Phobius"/>
    </source>
</evidence>
<feature type="transmembrane region" description="Helical" evidence="7">
    <location>
        <begin position="325"/>
        <end position="348"/>
    </location>
</feature>
<feature type="transmembrane region" description="Helical" evidence="7">
    <location>
        <begin position="838"/>
        <end position="864"/>
    </location>
</feature>
<feature type="domain" description="ABC3 transporter permease C-terminal" evidence="8">
    <location>
        <begin position="749"/>
        <end position="860"/>
    </location>
</feature>
<keyword evidence="4 7" id="KW-1133">Transmembrane helix</keyword>
<dbReference type="GO" id="GO:0005886">
    <property type="term" value="C:plasma membrane"/>
    <property type="evidence" value="ECO:0007669"/>
    <property type="project" value="UniProtKB-SubCell"/>
</dbReference>
<comment type="subcellular location">
    <subcellularLocation>
        <location evidence="1">Cell membrane</location>
        <topology evidence="1">Multi-pass membrane protein</topology>
    </subcellularLocation>
</comment>
<keyword evidence="5 7" id="KW-0472">Membrane</keyword>
<sequence length="877" mass="97829">MNDILFGNNNTKTIKRLSKQYFKKNKVRNLAAILAIVLTAFLFTSITSLVFNMVSSMQLSMQMQKGSKADGTFGYMTEEQFEQLKNSDFVEQAGHRRMIGYASNALGHSVELNYADSIQQELTFCVPTHGSAPEKANEIATTELALKALGVEPEIGAEVPLEFEIRGKTYHYDMVLSGWWEASNDMVSVAVLSEQFVKDNPDVVKNTRAVDGEISGVTFSDVVLKDKTNIQEQMDNFVYSIGGNPKDMSADNFILSVENQMGKAMISPESILFAVVFVLMFVLCGYLLIYNIFDISVMQDVRQYGLLRMIGASTRQIKNIVNRQAVWLTLIGLPIGLIAGFFAGRALLPVVMELFSYEYSATSLQTSTSPVLFIIAALFTILTVFISTRKPAKKAAKVSPMEAIRYTEQDDYKKKTVTRTRGAKLSHMAFSNLGRNRRRCVFIVVSMLLCIVLFNTMIIVTQSIDEEKWITRTTKTDFTVYNSIAANALEGFRHHEDALPQQVVDMIREQDGLEEERYLYRNTADDSNVLVDYGFEGLECTSTYEDQDGSLRKAFGNYNMKTAPDAENLFFGNVFGASEHFWADMMIYAGETDPNVLKPKMLTGEYVIIGEGLDRLSGGPKSTPLTEQLQIGDSISFYRDGELVKTCRILAKACTVGTEDETPSTTTAMRNIGGDAPFVYLPDTLFKQIYTTPTLLSYGFNMDDSLQPQMEEFLSSYVEKNPSVTYTSTKLLKEQLNSVASMVLVVGSLIGCIMALVGLINFTNMIITNIITRRHEFATMQSIGMTNRQLQRLMVYEGVYYAAGADIIGGVVALLLTVTVLENVLNSPSMWFFTMNITLVPVLVIGVLYLLLAAVIPLIVLHFFNKGTVVERLRTSE</sequence>
<feature type="transmembrane region" description="Helical" evidence="7">
    <location>
        <begin position="271"/>
        <end position="293"/>
    </location>
</feature>
<evidence type="ECO:0000256" key="2">
    <source>
        <dbReference type="ARBA" id="ARBA00022475"/>
    </source>
</evidence>
<keyword evidence="3 7" id="KW-0812">Transmembrane</keyword>
<protein>
    <submittedName>
        <fullName evidence="9">Efflux ABC transporter permease</fullName>
    </submittedName>
</protein>
<evidence type="ECO:0000256" key="3">
    <source>
        <dbReference type="ARBA" id="ARBA00022692"/>
    </source>
</evidence>
<feature type="transmembrane region" description="Helical" evidence="7">
    <location>
        <begin position="793"/>
        <end position="818"/>
    </location>
</feature>
<feature type="transmembrane region" description="Helical" evidence="7">
    <location>
        <begin position="440"/>
        <end position="460"/>
    </location>
</feature>
<organism evidence="9 10">
    <name type="scientific">Coprococcus eutactus</name>
    <dbReference type="NCBI Taxonomy" id="33043"/>
    <lineage>
        <taxon>Bacteria</taxon>
        <taxon>Bacillati</taxon>
        <taxon>Bacillota</taxon>
        <taxon>Clostridia</taxon>
        <taxon>Lachnospirales</taxon>
        <taxon>Lachnospiraceae</taxon>
        <taxon>Coprococcus</taxon>
    </lineage>
</organism>
<keyword evidence="2" id="KW-1003">Cell membrane</keyword>
<dbReference type="InterPro" id="IPR003838">
    <property type="entry name" value="ABC3_permease_C"/>
</dbReference>